<dbReference type="AlphaFoldDB" id="A0A9Q3IG07"/>
<comment type="caution">
    <text evidence="2">The sequence shown here is derived from an EMBL/GenBank/DDBJ whole genome shotgun (WGS) entry which is preliminary data.</text>
</comment>
<evidence type="ECO:0000313" key="3">
    <source>
        <dbReference type="Proteomes" id="UP000765509"/>
    </source>
</evidence>
<evidence type="ECO:0000313" key="2">
    <source>
        <dbReference type="EMBL" id="MBW0537760.1"/>
    </source>
</evidence>
<protein>
    <recommendedName>
        <fullName evidence="4">Homing endonuclease LAGLIDADG domain-containing protein</fullName>
    </recommendedName>
</protein>
<feature type="signal peptide" evidence="1">
    <location>
        <begin position="1"/>
        <end position="29"/>
    </location>
</feature>
<keyword evidence="3" id="KW-1185">Reference proteome</keyword>
<feature type="chain" id="PRO_5040316993" description="Homing endonuclease LAGLIDADG domain-containing protein" evidence="1">
    <location>
        <begin position="30"/>
        <end position="220"/>
    </location>
</feature>
<keyword evidence="1" id="KW-0732">Signal</keyword>
<accession>A0A9Q3IG07</accession>
<reference evidence="2" key="1">
    <citation type="submission" date="2021-03" db="EMBL/GenBank/DDBJ databases">
        <title>Draft genome sequence of rust myrtle Austropuccinia psidii MF-1, a brazilian biotype.</title>
        <authorList>
            <person name="Quecine M.C."/>
            <person name="Pachon D.M.R."/>
            <person name="Bonatelli M.L."/>
            <person name="Correr F.H."/>
            <person name="Franceschini L.M."/>
            <person name="Leite T.F."/>
            <person name="Margarido G.R.A."/>
            <person name="Almeida C.A."/>
            <person name="Ferrarezi J.A."/>
            <person name="Labate C.A."/>
        </authorList>
    </citation>
    <scope>NUCLEOTIDE SEQUENCE</scope>
    <source>
        <strain evidence="2">MF-1</strain>
    </source>
</reference>
<dbReference type="EMBL" id="AVOT02042348">
    <property type="protein sequence ID" value="MBW0537760.1"/>
    <property type="molecule type" value="Genomic_DNA"/>
</dbReference>
<name>A0A9Q3IG07_9BASI</name>
<proteinExistence type="predicted"/>
<dbReference type="Proteomes" id="UP000765509">
    <property type="component" value="Unassembled WGS sequence"/>
</dbReference>
<evidence type="ECO:0000256" key="1">
    <source>
        <dbReference type="SAM" id="SignalP"/>
    </source>
</evidence>
<evidence type="ECO:0008006" key="4">
    <source>
        <dbReference type="Google" id="ProtNLM"/>
    </source>
</evidence>
<sequence length="220" mass="25046">MQKTLFYLWNHSNPFFTLVLLASIQKTFGHFQPPTKGAINGVIHHYAFFHQKSNGANIKWLFAILHQVIKASNHPEDSSRLRDKGQSQMPITSSINQWLFSFTVYPQGNIGSTFSRDILEGVPKQFSKGQCSINPPWQPNSFNTLWIHQDLYFIQTSSESHSTQFISQFGKVYTSSISKIQLQGFNTDQLSSCRSQALNVSHIPSSFDPGRFFSQLINIL</sequence>
<organism evidence="2 3">
    <name type="scientific">Austropuccinia psidii MF-1</name>
    <dbReference type="NCBI Taxonomy" id="1389203"/>
    <lineage>
        <taxon>Eukaryota</taxon>
        <taxon>Fungi</taxon>
        <taxon>Dikarya</taxon>
        <taxon>Basidiomycota</taxon>
        <taxon>Pucciniomycotina</taxon>
        <taxon>Pucciniomycetes</taxon>
        <taxon>Pucciniales</taxon>
        <taxon>Sphaerophragmiaceae</taxon>
        <taxon>Austropuccinia</taxon>
    </lineage>
</organism>
<gene>
    <name evidence="2" type="ORF">O181_077475</name>
</gene>